<dbReference type="PANTHER" id="PTHR13696:SF96">
    <property type="entry name" value="COBQ_COBB_MIND_PARA NUCLEOTIDE BINDING DOMAIN-CONTAINING PROTEIN"/>
    <property type="match status" value="1"/>
</dbReference>
<dbReference type="InterPro" id="IPR027417">
    <property type="entry name" value="P-loop_NTPase"/>
</dbReference>
<accession>A0A1H8Q473</accession>
<dbReference type="Gene3D" id="3.40.50.300">
    <property type="entry name" value="P-loop containing nucleotide triphosphate hydrolases"/>
    <property type="match status" value="1"/>
</dbReference>
<dbReference type="PIRSF" id="PIRSF009320">
    <property type="entry name" value="Nuc_binding_HP_1000"/>
    <property type="match status" value="1"/>
</dbReference>
<protein>
    <submittedName>
        <fullName evidence="2">Chromosome partitioning protein</fullName>
    </submittedName>
</protein>
<dbReference type="AlphaFoldDB" id="A0A1H8Q473"/>
<gene>
    <name evidence="2" type="ORF">SAMN05216404_12613</name>
</gene>
<feature type="domain" description="CobQ/CobB/MinD/ParA nucleotide binding" evidence="1">
    <location>
        <begin position="4"/>
        <end position="171"/>
    </location>
</feature>
<reference evidence="2 3" key="1">
    <citation type="submission" date="2016-10" db="EMBL/GenBank/DDBJ databases">
        <authorList>
            <person name="de Groot N.N."/>
        </authorList>
    </citation>
    <scope>NUCLEOTIDE SEQUENCE [LARGE SCALE GENOMIC DNA]</scope>
    <source>
        <strain evidence="2 3">Nl18</strain>
    </source>
</reference>
<name>A0A1H8Q473_9PROT</name>
<dbReference type="SUPFAM" id="SSF52540">
    <property type="entry name" value="P-loop containing nucleoside triphosphate hydrolases"/>
    <property type="match status" value="1"/>
</dbReference>
<organism evidence="2 3">
    <name type="scientific">Nitrosospira multiformis</name>
    <dbReference type="NCBI Taxonomy" id="1231"/>
    <lineage>
        <taxon>Bacteria</taxon>
        <taxon>Pseudomonadati</taxon>
        <taxon>Pseudomonadota</taxon>
        <taxon>Betaproteobacteria</taxon>
        <taxon>Nitrosomonadales</taxon>
        <taxon>Nitrosomonadaceae</taxon>
        <taxon>Nitrosospira</taxon>
    </lineage>
</organism>
<dbReference type="RefSeq" id="WP_074749212.1">
    <property type="nucleotide sequence ID" value="NZ_FOCT01000026.1"/>
</dbReference>
<evidence type="ECO:0000313" key="3">
    <source>
        <dbReference type="Proteomes" id="UP000183898"/>
    </source>
</evidence>
<dbReference type="EMBL" id="FOCT01000026">
    <property type="protein sequence ID" value="SEO48707.1"/>
    <property type="molecule type" value="Genomic_DNA"/>
</dbReference>
<evidence type="ECO:0000313" key="2">
    <source>
        <dbReference type="EMBL" id="SEO48707.1"/>
    </source>
</evidence>
<dbReference type="InterPro" id="IPR002586">
    <property type="entry name" value="CobQ/CobB/MinD/ParA_Nub-bd_dom"/>
</dbReference>
<dbReference type="InterPro" id="IPR050678">
    <property type="entry name" value="DNA_Partitioning_ATPase"/>
</dbReference>
<dbReference type="Pfam" id="PF01656">
    <property type="entry name" value="CbiA"/>
    <property type="match status" value="1"/>
</dbReference>
<dbReference type="CDD" id="cd02042">
    <property type="entry name" value="ParAB_family"/>
    <property type="match status" value="1"/>
</dbReference>
<proteinExistence type="predicted"/>
<dbReference type="PANTHER" id="PTHR13696">
    <property type="entry name" value="P-LOOP CONTAINING NUCLEOSIDE TRIPHOSPHATE HYDROLASE"/>
    <property type="match status" value="1"/>
</dbReference>
<evidence type="ECO:0000259" key="1">
    <source>
        <dbReference type="Pfam" id="PF01656"/>
    </source>
</evidence>
<dbReference type="Proteomes" id="UP000183898">
    <property type="component" value="Unassembled WGS sequence"/>
</dbReference>
<sequence length="213" mass="22717">MKTLAIIGQKGGNGKTTTALGLAVAGVLDGKSVAVIDLDPQTTAANWGDRREVEHPAVVSCQVSRLRNVLTEAKEQGAELVVIDTAGKSTEATIEAAKVADIVLLPIRPQLFDIETLLNVKDILTLAGNPPALVIINAAPVQGRRHLDTKEAIEGMGFKVCPVVIFQRSAYGDATNLGQTALEYDPNGKAALELTELYKYINIALYEDKEGQL</sequence>